<organism evidence="8 9">
    <name type="scientific">Polysphondylium violaceum</name>
    <dbReference type="NCBI Taxonomy" id="133409"/>
    <lineage>
        <taxon>Eukaryota</taxon>
        <taxon>Amoebozoa</taxon>
        <taxon>Evosea</taxon>
        <taxon>Eumycetozoa</taxon>
        <taxon>Dictyostelia</taxon>
        <taxon>Dictyosteliales</taxon>
        <taxon>Dictyosteliaceae</taxon>
        <taxon>Polysphondylium</taxon>
    </lineage>
</organism>
<evidence type="ECO:0000313" key="8">
    <source>
        <dbReference type="EMBL" id="KAF2071216.1"/>
    </source>
</evidence>
<keyword evidence="5" id="KW-0732">Signal</keyword>
<keyword evidence="4" id="KW-1015">Disulfide bond</keyword>
<dbReference type="PROSITE" id="PS51412">
    <property type="entry name" value="MACPF_2"/>
    <property type="match status" value="1"/>
</dbReference>
<dbReference type="SUPFAM" id="SSF51126">
    <property type="entry name" value="Pectin lyase-like"/>
    <property type="match status" value="1"/>
</dbReference>
<protein>
    <recommendedName>
        <fullName evidence="10">MACPF domain-containing protein</fullName>
    </recommendedName>
</protein>
<dbReference type="Gene3D" id="2.160.20.10">
    <property type="entry name" value="Single-stranded right-handed beta-helix, Pectin lyase-like"/>
    <property type="match status" value="1"/>
</dbReference>
<feature type="signal peptide" evidence="5">
    <location>
        <begin position="1"/>
        <end position="23"/>
    </location>
</feature>
<dbReference type="GO" id="GO:0031640">
    <property type="term" value="P:killing of cells of another organism"/>
    <property type="evidence" value="ECO:0007669"/>
    <property type="project" value="UniProtKB-KW"/>
</dbReference>
<feature type="chain" id="PRO_5035214955" description="MACPF domain-containing protein" evidence="5">
    <location>
        <begin position="24"/>
        <end position="1140"/>
    </location>
</feature>
<evidence type="ECO:0000256" key="3">
    <source>
        <dbReference type="ARBA" id="ARBA00022852"/>
    </source>
</evidence>
<feature type="domain" description="MACPF" evidence="6">
    <location>
        <begin position="499"/>
        <end position="845"/>
    </location>
</feature>
<accession>A0A8J4PX88</accession>
<comment type="subcellular location">
    <subcellularLocation>
        <location evidence="1">Secreted</location>
    </subcellularLocation>
</comment>
<dbReference type="InterPro" id="IPR011050">
    <property type="entry name" value="Pectin_lyase_fold/virulence"/>
</dbReference>
<evidence type="ECO:0008006" key="10">
    <source>
        <dbReference type="Google" id="ProtNLM"/>
    </source>
</evidence>
<evidence type="ECO:0000256" key="5">
    <source>
        <dbReference type="SAM" id="SignalP"/>
    </source>
</evidence>
<evidence type="ECO:0000313" key="9">
    <source>
        <dbReference type="Proteomes" id="UP000695562"/>
    </source>
</evidence>
<comment type="caution">
    <text evidence="8">The sequence shown here is derived from an EMBL/GenBank/DDBJ whole genome shotgun (WGS) entry which is preliminary data.</text>
</comment>
<evidence type="ECO:0000256" key="2">
    <source>
        <dbReference type="ARBA" id="ARBA00022525"/>
    </source>
</evidence>
<dbReference type="PROSITE" id="PS51820">
    <property type="entry name" value="PA14"/>
    <property type="match status" value="1"/>
</dbReference>
<dbReference type="PANTHER" id="PTHR45742">
    <property type="entry name" value="COMPLEMENT COMPONENT C6"/>
    <property type="match status" value="1"/>
</dbReference>
<dbReference type="InterPro" id="IPR020864">
    <property type="entry name" value="MACPF"/>
</dbReference>
<dbReference type="GO" id="GO:0005576">
    <property type="term" value="C:extracellular region"/>
    <property type="evidence" value="ECO:0007669"/>
    <property type="project" value="UniProtKB-SubCell"/>
</dbReference>
<dbReference type="InterPro" id="IPR012334">
    <property type="entry name" value="Pectin_lyas_fold"/>
</dbReference>
<dbReference type="PANTHER" id="PTHR45742:SF8">
    <property type="entry name" value="FLOCCULATION PROTEIN FLO11"/>
    <property type="match status" value="1"/>
</dbReference>
<gene>
    <name evidence="8" type="ORF">CYY_007468</name>
</gene>
<dbReference type="AlphaFoldDB" id="A0A8J4PX88"/>
<keyword evidence="2" id="KW-0964">Secreted</keyword>
<dbReference type="OrthoDB" id="21110at2759"/>
<evidence type="ECO:0000259" key="7">
    <source>
        <dbReference type="PROSITE" id="PS51820"/>
    </source>
</evidence>
<proteinExistence type="predicted"/>
<evidence type="ECO:0000259" key="6">
    <source>
        <dbReference type="PROSITE" id="PS51412"/>
    </source>
</evidence>
<evidence type="ECO:0000256" key="4">
    <source>
        <dbReference type="ARBA" id="ARBA00023157"/>
    </source>
</evidence>
<evidence type="ECO:0000256" key="1">
    <source>
        <dbReference type="ARBA" id="ARBA00004613"/>
    </source>
</evidence>
<feature type="domain" description="PA14" evidence="7">
    <location>
        <begin position="299"/>
        <end position="445"/>
    </location>
</feature>
<reference evidence="8" key="1">
    <citation type="submission" date="2020-01" db="EMBL/GenBank/DDBJ databases">
        <title>Development of genomics and gene disruption for Polysphondylium violaceum indicates a role for the polyketide synthase stlB in stalk morphogenesis.</title>
        <authorList>
            <person name="Narita B."/>
            <person name="Kawabe Y."/>
            <person name="Kin K."/>
            <person name="Saito T."/>
            <person name="Gibbs R."/>
            <person name="Kuspa A."/>
            <person name="Muzny D."/>
            <person name="Queller D."/>
            <person name="Richards S."/>
            <person name="Strassman J."/>
            <person name="Sucgang R."/>
            <person name="Worley K."/>
            <person name="Schaap P."/>
        </authorList>
    </citation>
    <scope>NUCLEOTIDE SEQUENCE</scope>
    <source>
        <strain evidence="8">QSvi11</strain>
    </source>
</reference>
<name>A0A8J4PX88_9MYCE</name>
<dbReference type="EMBL" id="AJWJ01000400">
    <property type="protein sequence ID" value="KAF2071216.1"/>
    <property type="molecule type" value="Genomic_DNA"/>
</dbReference>
<dbReference type="Pfam" id="PF01823">
    <property type="entry name" value="MACPF"/>
    <property type="match status" value="1"/>
</dbReference>
<sequence length="1140" mass="127821">MRYIIFTIFISLFLSLTLGYTSSNPTFYLNPLSICKSDCGSEDQPFSNFKDAINYLSSLKSETPLVLLVDQGDYYGENNQQITIDFNLEIRSIYESDETVLDCQDTTFAFKALGQSTLLIKGLLIKNCVSYKGGAVYTENKSTTLQNLKFISNFAQAGAAIYSAANVLDIESCVFINNKGVSSSVEISKSITKLSKSRFFNNSGRDISCSQTSVDSSESFFTSACFACEMYDQDLSSLCNNTVVSELNDCNRDGVCDSFIETHDTCPYDCSDENTICNSNGICEPLENFKNCPSDCLADLHPGWKLEKFEYEISKPNRTYTNYPNPVDVEFLGFPSILDFMGKQYPPLSGKLSSNIAITETTNYYFQLSVSNLAAIAFIDGRVLFDNFFKENINPMVLERKLLLSSQRKHFIEIYFIVSNDFQRNLELRWKKQIDEEYTLIPSAFITLEETIECGDGICNEEPTTCLIDCHDQFEPDCSPTSPAPPLQSYYYPVQDMVGTLLNTQYLSTLPGMKYLSQGIDLETWKSKPTSIFAHTYCDDTSFSLAHFVYRDAVYTIPKGLHAQISPTCTSDSTTKVFSSSYSFAKNSAEEWGVSVSLSGGLDLKAVSFKASASFSKHESVKKAEELEKQADGSLYQSTIVCDVFKINMVEPYRWNPRFLEDIGSAYVDDKDPEQARNKTTQNLVQVVKNYGSGFYKSATLGGKLEQLSVVDNSYEKSSSSQETESNHDWSFSASVSKGIFKGSAKYHGSIENKKSSSQMQEFVKNSKRSTLTISGGAPGSYGEDEPNAFETWADSLDKLPVPIEGEVRYVADILPTNWYFKNNISVKDLWADAELLIFKDIYKQAKFKYTDPSDPKVEYLIDHLGKNQGLYVLIGKDEIEPSEGCLKEFSSLTIDTIVTTNYTPENTLVAVFIKGKKAKHILIGAEINDDQGIRAMTFRDAKGDAIKMCEDLQFISMSTTRQYNLTYDNNLSKYVSAAPVFESLHLQYENMKITPDCTFCTVEMTIIGTEGRQTDILGAVKSFSAHLQPTMYIGDIIGITFNVYALLYEQRVKNTPQGPILEPVPSNVDITFTSIMISQTCPKEREFGCIPDKVIQDDTIGYIKTYELWRLPSRSTTSMFSFSLNHTQNAYYAIDPFGI</sequence>
<dbReference type="InterPro" id="IPR037524">
    <property type="entry name" value="PA14/GLEYA"/>
</dbReference>
<dbReference type="Proteomes" id="UP000695562">
    <property type="component" value="Unassembled WGS sequence"/>
</dbReference>
<keyword evidence="3" id="KW-0204">Cytolysis</keyword>
<keyword evidence="9" id="KW-1185">Reference proteome</keyword>